<dbReference type="EnsemblPlants" id="MELO3C013060.2.1">
    <property type="protein sequence ID" value="MELO3C013060.2.1"/>
    <property type="gene ID" value="MELO3C013060.2"/>
</dbReference>
<reference evidence="1" key="1">
    <citation type="submission" date="2023-03" db="UniProtKB">
        <authorList>
            <consortium name="EnsemblPlants"/>
        </authorList>
    </citation>
    <scope>IDENTIFICATION</scope>
</reference>
<name>A0A9I9D4X6_CUCME</name>
<evidence type="ECO:0000313" key="1">
    <source>
        <dbReference type="EnsemblPlants" id="MELO3C013060.2.1"/>
    </source>
</evidence>
<dbReference type="AlphaFoldDB" id="A0A9I9D4X6"/>
<organism evidence="1">
    <name type="scientific">Cucumis melo</name>
    <name type="common">Muskmelon</name>
    <dbReference type="NCBI Taxonomy" id="3656"/>
    <lineage>
        <taxon>Eukaryota</taxon>
        <taxon>Viridiplantae</taxon>
        <taxon>Streptophyta</taxon>
        <taxon>Embryophyta</taxon>
        <taxon>Tracheophyta</taxon>
        <taxon>Spermatophyta</taxon>
        <taxon>Magnoliopsida</taxon>
        <taxon>eudicotyledons</taxon>
        <taxon>Gunneridae</taxon>
        <taxon>Pentapetalae</taxon>
        <taxon>rosids</taxon>
        <taxon>fabids</taxon>
        <taxon>Cucurbitales</taxon>
        <taxon>Cucurbitaceae</taxon>
        <taxon>Benincaseae</taxon>
        <taxon>Cucumis</taxon>
    </lineage>
</organism>
<sequence>MGRRRRQIKISTERSEGVEEDLELLGKTELIAGLTAFSSLKSSLVEGAIEWKVFRQGFRIRRKKPTTKFE</sequence>
<protein>
    <submittedName>
        <fullName evidence="1">Uncharacterized protein</fullName>
    </submittedName>
</protein>
<dbReference type="Gramene" id="MELO3C013060.2.1">
    <property type="protein sequence ID" value="MELO3C013060.2.1"/>
    <property type="gene ID" value="MELO3C013060.2"/>
</dbReference>
<accession>A0A9I9D4X6</accession>
<proteinExistence type="predicted"/>